<name>A0A1V6WD27_PENNA</name>
<reference evidence="3" key="1">
    <citation type="journal article" date="2017" name="Nat. Microbiol.">
        <title>Global analysis of biosynthetic gene clusters reveals vast potential of secondary metabolite production in Penicillium species.</title>
        <authorList>
            <person name="Nielsen J.C."/>
            <person name="Grijseels S."/>
            <person name="Prigent S."/>
            <person name="Ji B."/>
            <person name="Dainat J."/>
            <person name="Nielsen K.F."/>
            <person name="Frisvad J.C."/>
            <person name="Workman M."/>
            <person name="Nielsen J."/>
        </authorList>
    </citation>
    <scope>NUCLEOTIDE SEQUENCE [LARGE SCALE GENOMIC DNA]</scope>
    <source>
        <strain evidence="3">IBT 13039</strain>
    </source>
</reference>
<dbReference type="AlphaFoldDB" id="A0A1V6WD27"/>
<keyword evidence="3" id="KW-1185">Reference proteome</keyword>
<feature type="region of interest" description="Disordered" evidence="1">
    <location>
        <begin position="1"/>
        <end position="26"/>
    </location>
</feature>
<evidence type="ECO:0000313" key="3">
    <source>
        <dbReference type="Proteomes" id="UP000191691"/>
    </source>
</evidence>
<sequence length="516" mass="59420">TEDQYREGEGDDPLYPRTATPVDPRLGRYRPHLLGPELLDTAGDLVEAEGIGTVKLTLRGKFNQPLVLRNVYFAPRVGINLISVPKLLRDRYSVVAHPQNVFVQRRGRTVGTAYHAEEDLLVLRCHVSKRSRERVQLARAPATYGHADSLEPQAVAIYVDDPQESSDAECAASTSELGGEAVILEEDVCKGADKASKALWHARMGHLNRGDLRVVLRQTGTPYRPLTQAQLLATPQCPACMSGKQHQKRNSRARRPHLHSTRIFEMTQLIKLKIWLKNWDHFSTDTPSQQRQRLIHRFLERDRTSEEFLFPDELPPRMPTREEIGLILHPWRPDDVIRRKAYYLSKDRVLVFLRTHYDPEDDGRMNEWIYKTDLFEDNSRWACFNDPHMFNFGPNWQRIYEIMPEVAGFVDHTQQFAHSRENPCFRAKGPPMKGQRGADECIEKQVKNNESENRLPDINIAAYIAIADKEAFQSGLLRLLCLDVRQNIIRELRVGQKPAEITELILQRHPVLKMRG</sequence>
<comment type="caution">
    <text evidence="2">The sequence shown here is derived from an EMBL/GenBank/DDBJ whole genome shotgun (WGS) entry which is preliminary data.</text>
</comment>
<evidence type="ECO:0000313" key="2">
    <source>
        <dbReference type="EMBL" id="OQE60827.1"/>
    </source>
</evidence>
<organism evidence="2 3">
    <name type="scientific">Penicillium nalgiovense</name>
    <dbReference type="NCBI Taxonomy" id="60175"/>
    <lineage>
        <taxon>Eukaryota</taxon>
        <taxon>Fungi</taxon>
        <taxon>Dikarya</taxon>
        <taxon>Ascomycota</taxon>
        <taxon>Pezizomycotina</taxon>
        <taxon>Eurotiomycetes</taxon>
        <taxon>Eurotiomycetidae</taxon>
        <taxon>Eurotiales</taxon>
        <taxon>Aspergillaceae</taxon>
        <taxon>Penicillium</taxon>
    </lineage>
</organism>
<gene>
    <name evidence="2" type="ORF">PENNAL_c0296G01400</name>
</gene>
<dbReference type="Proteomes" id="UP000191691">
    <property type="component" value="Unassembled WGS sequence"/>
</dbReference>
<evidence type="ECO:0008006" key="4">
    <source>
        <dbReference type="Google" id="ProtNLM"/>
    </source>
</evidence>
<dbReference type="EMBL" id="MOOB01000296">
    <property type="protein sequence ID" value="OQE60827.1"/>
    <property type="molecule type" value="Genomic_DNA"/>
</dbReference>
<evidence type="ECO:0000256" key="1">
    <source>
        <dbReference type="SAM" id="MobiDB-lite"/>
    </source>
</evidence>
<feature type="non-terminal residue" evidence="2">
    <location>
        <position position="1"/>
    </location>
</feature>
<protein>
    <recommendedName>
        <fullName evidence="4">GAG-pre-integrase domain-containing protein</fullName>
    </recommendedName>
</protein>
<proteinExistence type="predicted"/>
<accession>A0A1V6WD27</accession>